<evidence type="ECO:0000256" key="4">
    <source>
        <dbReference type="ARBA" id="ARBA00022857"/>
    </source>
</evidence>
<dbReference type="HAMAP" id="MF_00150">
    <property type="entry name" value="ArgC_type1"/>
    <property type="match status" value="1"/>
</dbReference>
<dbReference type="Pfam" id="PF01118">
    <property type="entry name" value="Semialdhyde_dh"/>
    <property type="match status" value="1"/>
</dbReference>
<dbReference type="InterPro" id="IPR000534">
    <property type="entry name" value="Semialdehyde_DH_NAD-bd"/>
</dbReference>
<dbReference type="SUPFAM" id="SSF55347">
    <property type="entry name" value="Glyceraldehyde-3-phosphate dehydrogenase-like, C-terminal domain"/>
    <property type="match status" value="1"/>
</dbReference>
<dbReference type="PANTHER" id="PTHR32338">
    <property type="entry name" value="N-ACETYL-GAMMA-GLUTAMYL-PHOSPHATE REDUCTASE, CHLOROPLASTIC-RELATED-RELATED"/>
    <property type="match status" value="1"/>
</dbReference>
<dbReference type="CDD" id="cd23934">
    <property type="entry name" value="AGPR_1_C"/>
    <property type="match status" value="1"/>
</dbReference>
<organism evidence="10 11">
    <name type="scientific">Paraferrimonas haliotis</name>
    <dbReference type="NCBI Taxonomy" id="2013866"/>
    <lineage>
        <taxon>Bacteria</taxon>
        <taxon>Pseudomonadati</taxon>
        <taxon>Pseudomonadota</taxon>
        <taxon>Gammaproteobacteria</taxon>
        <taxon>Alteromonadales</taxon>
        <taxon>Ferrimonadaceae</taxon>
        <taxon>Paraferrimonas</taxon>
    </lineage>
</organism>
<dbReference type="SUPFAM" id="SSF51735">
    <property type="entry name" value="NAD(P)-binding Rossmann-fold domains"/>
    <property type="match status" value="1"/>
</dbReference>
<dbReference type="NCBIfam" id="TIGR01850">
    <property type="entry name" value="argC"/>
    <property type="match status" value="1"/>
</dbReference>
<reference evidence="10 11" key="1">
    <citation type="journal article" date="2014" name="Int. J. Syst. Evol. Microbiol.">
        <title>Complete genome sequence of Corynebacterium casei LMG S-19264T (=DSM 44701T), isolated from a smear-ripened cheese.</title>
        <authorList>
            <consortium name="US DOE Joint Genome Institute (JGI-PGF)"/>
            <person name="Walter F."/>
            <person name="Albersmeier A."/>
            <person name="Kalinowski J."/>
            <person name="Ruckert C."/>
        </authorList>
    </citation>
    <scope>NUCLEOTIDE SEQUENCE [LARGE SCALE GENOMIC DNA]</scope>
    <source>
        <strain evidence="10 11">NBRC 112785</strain>
    </source>
</reference>
<dbReference type="InterPro" id="IPR023013">
    <property type="entry name" value="AGPR_AS"/>
</dbReference>
<dbReference type="GO" id="GO:0006526">
    <property type="term" value="P:L-arginine biosynthetic process"/>
    <property type="evidence" value="ECO:0007669"/>
    <property type="project" value="UniProtKB-UniRule"/>
</dbReference>
<proteinExistence type="inferred from homology"/>
<dbReference type="Gene3D" id="3.40.50.720">
    <property type="entry name" value="NAD(P)-binding Rossmann-like Domain"/>
    <property type="match status" value="1"/>
</dbReference>
<evidence type="ECO:0000313" key="11">
    <source>
        <dbReference type="Proteomes" id="UP001157439"/>
    </source>
</evidence>
<dbReference type="CDD" id="cd17895">
    <property type="entry name" value="AGPR_1_N"/>
    <property type="match status" value="1"/>
</dbReference>
<dbReference type="GO" id="GO:0005737">
    <property type="term" value="C:cytoplasm"/>
    <property type="evidence" value="ECO:0007669"/>
    <property type="project" value="UniProtKB-SubCell"/>
</dbReference>
<dbReference type="InterPro" id="IPR036291">
    <property type="entry name" value="NAD(P)-bd_dom_sf"/>
</dbReference>
<dbReference type="GO" id="GO:0003942">
    <property type="term" value="F:N-acetyl-gamma-glutamyl-phosphate reductase activity"/>
    <property type="evidence" value="ECO:0007669"/>
    <property type="project" value="UniProtKB-UniRule"/>
</dbReference>
<dbReference type="PANTHER" id="PTHR32338:SF10">
    <property type="entry name" value="N-ACETYL-GAMMA-GLUTAMYL-PHOSPHATE REDUCTASE, CHLOROPLASTIC-RELATED"/>
    <property type="match status" value="1"/>
</dbReference>
<evidence type="ECO:0000259" key="9">
    <source>
        <dbReference type="SMART" id="SM00859"/>
    </source>
</evidence>
<accession>A0AA37WYW1</accession>
<evidence type="ECO:0000256" key="5">
    <source>
        <dbReference type="ARBA" id="ARBA00023002"/>
    </source>
</evidence>
<dbReference type="PROSITE" id="PS01224">
    <property type="entry name" value="ARGC"/>
    <property type="match status" value="1"/>
</dbReference>
<dbReference type="Proteomes" id="UP001157439">
    <property type="component" value="Unassembled WGS sequence"/>
</dbReference>
<evidence type="ECO:0000256" key="7">
    <source>
        <dbReference type="HAMAP-Rule" id="MF_00150"/>
    </source>
</evidence>
<dbReference type="InterPro" id="IPR050085">
    <property type="entry name" value="AGPR"/>
</dbReference>
<gene>
    <name evidence="7 10" type="primary">argC</name>
    <name evidence="10" type="ORF">GCM10007894_15180</name>
</gene>
<dbReference type="RefSeq" id="WP_095496921.1">
    <property type="nucleotide sequence ID" value="NZ_BSPO01000002.1"/>
</dbReference>
<comment type="caution">
    <text evidence="10">The sequence shown here is derived from an EMBL/GenBank/DDBJ whole genome shotgun (WGS) entry which is preliminary data.</text>
</comment>
<protein>
    <recommendedName>
        <fullName evidence="7">N-acetyl-gamma-glutamyl-phosphate reductase</fullName>
        <shortName evidence="7">AGPR</shortName>
        <ecNumber evidence="7">1.2.1.38</ecNumber>
    </recommendedName>
    <alternativeName>
        <fullName evidence="7">N-acetyl-glutamate semialdehyde dehydrogenase</fullName>
        <shortName evidence="7">NAGSA dehydrogenase</shortName>
    </alternativeName>
</protein>
<sequence length="335" mass="36091">MKNIAIVGASGYTGAQLAQLIHNHSLLALQGLYVSAASLDAHKPLNQLYPAYSDIELPLQPLEQTAMDAIIAQADAVALCTAHEVSVTLAAQFIEAGLSVFDLSGAYRLDSNEYPQWYGFEHQQTQLLNAACYGLADFSENDIVDATLIAVPGCYPTASLTALKPIQHLIDEQLPVINAVSGVSGAGRKASLTSSYCEVSLNAYGVLNHRHQPEIAKYLGQDVVFTPHLGNFKRGILATISVKLKANVSVYQIEQAYQCFSDNPLVTVAQGVMPKLDDVVNTPRCHLGWQYDQPRQQLIVSSAIDNLMKGAASQALQCINIHYQLGKNAGLVKGA</sequence>
<keyword evidence="3 7" id="KW-0028">Amino-acid biosynthesis</keyword>
<dbReference type="InterPro" id="IPR000706">
    <property type="entry name" value="AGPR_type-1"/>
</dbReference>
<dbReference type="EMBL" id="BSPO01000002">
    <property type="protein sequence ID" value="GLS83541.1"/>
    <property type="molecule type" value="Genomic_DNA"/>
</dbReference>
<dbReference type="GO" id="GO:0051287">
    <property type="term" value="F:NAD binding"/>
    <property type="evidence" value="ECO:0007669"/>
    <property type="project" value="InterPro"/>
</dbReference>
<feature type="domain" description="Semialdehyde dehydrogenase NAD-binding" evidence="9">
    <location>
        <begin position="3"/>
        <end position="146"/>
    </location>
</feature>
<keyword evidence="7" id="KW-0963">Cytoplasm</keyword>
<dbReference type="GO" id="GO:0070401">
    <property type="term" value="F:NADP+ binding"/>
    <property type="evidence" value="ECO:0007669"/>
    <property type="project" value="InterPro"/>
</dbReference>
<comment type="pathway">
    <text evidence="1 7">Amino-acid biosynthesis; L-arginine biosynthesis; N(2)-acetyl-L-ornithine from L-glutamate: step 3/4.</text>
</comment>
<comment type="catalytic activity">
    <reaction evidence="6 7">
        <text>N-acetyl-L-glutamate 5-semialdehyde + phosphate + NADP(+) = N-acetyl-L-glutamyl 5-phosphate + NADPH + H(+)</text>
        <dbReference type="Rhea" id="RHEA:21588"/>
        <dbReference type="ChEBI" id="CHEBI:15378"/>
        <dbReference type="ChEBI" id="CHEBI:29123"/>
        <dbReference type="ChEBI" id="CHEBI:43474"/>
        <dbReference type="ChEBI" id="CHEBI:57783"/>
        <dbReference type="ChEBI" id="CHEBI:57936"/>
        <dbReference type="ChEBI" id="CHEBI:58349"/>
        <dbReference type="EC" id="1.2.1.38"/>
    </reaction>
</comment>
<dbReference type="Gene3D" id="3.30.360.10">
    <property type="entry name" value="Dihydrodipicolinate Reductase, domain 2"/>
    <property type="match status" value="1"/>
</dbReference>
<keyword evidence="4 7" id="KW-0521">NADP</keyword>
<name>A0AA37WYW1_9GAMM</name>
<dbReference type="EC" id="1.2.1.38" evidence="7"/>
<evidence type="ECO:0000256" key="8">
    <source>
        <dbReference type="PROSITE-ProRule" id="PRU10010"/>
    </source>
</evidence>
<feature type="active site" evidence="7 8">
    <location>
        <position position="154"/>
    </location>
</feature>
<evidence type="ECO:0000256" key="6">
    <source>
        <dbReference type="ARBA" id="ARBA00050557"/>
    </source>
</evidence>
<comment type="function">
    <text evidence="7">Catalyzes the NADPH-dependent reduction of N-acetyl-5-glutamyl phosphate to yield N-acetyl-L-glutamate 5-semialdehyde.</text>
</comment>
<evidence type="ECO:0000256" key="3">
    <source>
        <dbReference type="ARBA" id="ARBA00022605"/>
    </source>
</evidence>
<comment type="similarity">
    <text evidence="7">Belongs to the NAGSA dehydrogenase family. Type 1 subfamily.</text>
</comment>
<evidence type="ECO:0000313" key="10">
    <source>
        <dbReference type="EMBL" id="GLS83541.1"/>
    </source>
</evidence>
<dbReference type="SMART" id="SM00859">
    <property type="entry name" value="Semialdhyde_dh"/>
    <property type="match status" value="1"/>
</dbReference>
<dbReference type="Pfam" id="PF22698">
    <property type="entry name" value="Semialdhyde_dhC_1"/>
    <property type="match status" value="1"/>
</dbReference>
<keyword evidence="11" id="KW-1185">Reference proteome</keyword>
<evidence type="ECO:0000256" key="1">
    <source>
        <dbReference type="ARBA" id="ARBA00004862"/>
    </source>
</evidence>
<comment type="subcellular location">
    <subcellularLocation>
        <location evidence="7">Cytoplasm</location>
    </subcellularLocation>
</comment>
<evidence type="ECO:0000256" key="2">
    <source>
        <dbReference type="ARBA" id="ARBA00022571"/>
    </source>
</evidence>
<keyword evidence="5 7" id="KW-0560">Oxidoreductase</keyword>
<dbReference type="FunFam" id="3.30.360.10:FF:000014">
    <property type="entry name" value="N-acetyl-gamma-glutamyl-phosphate reductase"/>
    <property type="match status" value="1"/>
</dbReference>
<keyword evidence="2 7" id="KW-0055">Arginine biosynthesis</keyword>
<dbReference type="InterPro" id="IPR058924">
    <property type="entry name" value="AGPR_dimerisation_dom"/>
</dbReference>
<dbReference type="AlphaFoldDB" id="A0AA37WYW1"/>